<dbReference type="AlphaFoldDB" id="A0A699HTL7"/>
<name>A0A699HTL7_TANCI</name>
<protein>
    <submittedName>
        <fullName evidence="1">Uncharacterized protein</fullName>
    </submittedName>
</protein>
<sequence>MKERGSTPNLSTLYQFRTIREGSLTLEEAKLQILEIKRLAELKAEKEKLKMVLTPEQQKAQEEELAAYEVKRAKRMEEYNHCITFRDNPLPITKFSYRVNNSTKEATMRITRNNQPLNLKIYDKFVFKKLGFTKNLALPKGVVGKVGLVIRETEAGIFLYNGNFDLVYDELIYEIESRLDFVKVREIIEKNLDGMD</sequence>
<accession>A0A699HTL7</accession>
<reference evidence="1" key="1">
    <citation type="journal article" date="2019" name="Sci. Rep.">
        <title>Draft genome of Tanacetum cinerariifolium, the natural source of mosquito coil.</title>
        <authorList>
            <person name="Yamashiro T."/>
            <person name="Shiraishi A."/>
            <person name="Satake H."/>
            <person name="Nakayama K."/>
        </authorList>
    </citation>
    <scope>NUCLEOTIDE SEQUENCE</scope>
</reference>
<organism evidence="1">
    <name type="scientific">Tanacetum cinerariifolium</name>
    <name type="common">Dalmatian daisy</name>
    <name type="synonym">Chrysanthemum cinerariifolium</name>
    <dbReference type="NCBI Taxonomy" id="118510"/>
    <lineage>
        <taxon>Eukaryota</taxon>
        <taxon>Viridiplantae</taxon>
        <taxon>Streptophyta</taxon>
        <taxon>Embryophyta</taxon>
        <taxon>Tracheophyta</taxon>
        <taxon>Spermatophyta</taxon>
        <taxon>Magnoliopsida</taxon>
        <taxon>eudicotyledons</taxon>
        <taxon>Gunneridae</taxon>
        <taxon>Pentapetalae</taxon>
        <taxon>asterids</taxon>
        <taxon>campanulids</taxon>
        <taxon>Asterales</taxon>
        <taxon>Asteraceae</taxon>
        <taxon>Asteroideae</taxon>
        <taxon>Anthemideae</taxon>
        <taxon>Anthemidinae</taxon>
        <taxon>Tanacetum</taxon>
    </lineage>
</organism>
<gene>
    <name evidence="1" type="ORF">Tci_447670</name>
</gene>
<comment type="caution">
    <text evidence="1">The sequence shown here is derived from an EMBL/GenBank/DDBJ whole genome shotgun (WGS) entry which is preliminary data.</text>
</comment>
<evidence type="ECO:0000313" key="1">
    <source>
        <dbReference type="EMBL" id="GEY75696.1"/>
    </source>
</evidence>
<dbReference type="EMBL" id="BKCJ010206787">
    <property type="protein sequence ID" value="GEY75696.1"/>
    <property type="molecule type" value="Genomic_DNA"/>
</dbReference>
<proteinExistence type="predicted"/>